<dbReference type="GO" id="GO:1902369">
    <property type="term" value="P:negative regulation of RNA catabolic process"/>
    <property type="evidence" value="ECO:0007669"/>
    <property type="project" value="TreeGrafter"/>
</dbReference>
<dbReference type="RefSeq" id="XP_015408483.1">
    <property type="nucleotide sequence ID" value="XM_015549324.1"/>
</dbReference>
<dbReference type="GO" id="GO:0031048">
    <property type="term" value="P:regulatory ncRNA-mediated heterochromatin formation"/>
    <property type="evidence" value="ECO:0007669"/>
    <property type="project" value="TreeGrafter"/>
</dbReference>
<evidence type="ECO:0000313" key="7">
    <source>
        <dbReference type="Proteomes" id="UP000037505"/>
    </source>
</evidence>
<dbReference type="PANTHER" id="PTHR13471">
    <property type="entry name" value="TETRATRICOPEPTIDE-LIKE HELICAL"/>
    <property type="match status" value="1"/>
</dbReference>
<dbReference type="STRING" id="1509407.A0A0L1J7B6"/>
<comment type="subcellular location">
    <subcellularLocation>
        <location evidence="1">Nucleus</location>
    </subcellularLocation>
</comment>
<proteinExistence type="inferred from homology"/>
<feature type="region of interest" description="Disordered" evidence="5">
    <location>
        <begin position="245"/>
        <end position="283"/>
    </location>
</feature>
<dbReference type="GeneID" id="26805871"/>
<organism evidence="6 7">
    <name type="scientific">Aspergillus nomiae NRRL (strain ATCC 15546 / NRRL 13137 / CBS 260.88 / M93)</name>
    <dbReference type="NCBI Taxonomy" id="1509407"/>
    <lineage>
        <taxon>Eukaryota</taxon>
        <taxon>Fungi</taxon>
        <taxon>Dikarya</taxon>
        <taxon>Ascomycota</taxon>
        <taxon>Pezizomycotina</taxon>
        <taxon>Eurotiomycetes</taxon>
        <taxon>Eurotiomycetidae</taxon>
        <taxon>Eurotiales</taxon>
        <taxon>Aspergillaceae</taxon>
        <taxon>Aspergillus</taxon>
        <taxon>Aspergillus subgen. Circumdati</taxon>
    </lineage>
</organism>
<comment type="similarity">
    <text evidence="2">Belongs to the NRDE2 family.</text>
</comment>
<evidence type="ECO:0000256" key="5">
    <source>
        <dbReference type="SAM" id="MobiDB-lite"/>
    </source>
</evidence>
<evidence type="ECO:0000313" key="6">
    <source>
        <dbReference type="EMBL" id="KNG87560.1"/>
    </source>
</evidence>
<keyword evidence="4" id="KW-0175">Coiled coil</keyword>
<evidence type="ECO:0000256" key="3">
    <source>
        <dbReference type="ARBA" id="ARBA00023242"/>
    </source>
</evidence>
<dbReference type="OrthoDB" id="297219at2759"/>
<feature type="compositionally biased region" description="Basic and acidic residues" evidence="5">
    <location>
        <begin position="269"/>
        <end position="283"/>
    </location>
</feature>
<dbReference type="AlphaFoldDB" id="A0A0L1J7B6"/>
<protein>
    <recommendedName>
        <fullName evidence="8">NRDE-2, necessary for RNA interference-domain-containing protein</fullName>
    </recommendedName>
</protein>
<dbReference type="PANTHER" id="PTHR13471:SF0">
    <property type="entry name" value="NUCLEAR EXOSOME REGULATOR NRDE2"/>
    <property type="match status" value="1"/>
</dbReference>
<keyword evidence="7" id="KW-1185">Reference proteome</keyword>
<sequence>MDSSSSQPEKKSIPRFASFKPRPAPPPEADRPPERRSRDSSDKEDRHRHHSKRHRSRHRHHRDRSRSRDRRRERKNIRHDHKEASHSERELIPEHRLVPRDTVKLEAEASDLYVVDRKGDRYNIIYGTIHRYNVPLYYRIGRGSVLGLPPTYKIDRDTAEGDALIIKADAWRSDGSRTRSKSIISGGSTQRTKLLRIRPAPTLDAAADASKDYLPLTASVHHKRSDVSGHEGSDDERYGYRSIHGKAKQEDNLPSDMEEVSDTDLSGDETARVDPDKEVKQRNVELSRNVERNPTDVRAWIDLVEHQESLLKGSEGETKTLTYAEKKSLADIKISLYEKALKKVGGHASRDLLLLGLLEEGAKLWDTKKLSARWQAVLKSNPHFISLWVKYLDFRQTEFLEFTYERCYATFIDCMRLNRSASDNPEKAHVQVYLFLRLTLFIREAGFTEHAVGLWQAILELTFFQSGTTDSVTAREEVLSAFMDFWDSEVVRIGEVGAKGWQSGLNTLLEPRSFTSQNRVNSKSVFASWMSCERERINNARLPARSLDEENDDPYRVVLSADLLEVLSLVWGLASTDVLVDSFLYFCHLPPIAFSSNSKTTNHWMGDSFLRNEFMSSSDSTLDRWVPKYDTDARNTASAPGYFQNFVHSFDTLFADHEAWFSSIGPWATSVLNSRSDVDPGWVSKVLRSLVELMPQNDHLAAYAIAVEFAGDRSKAAKYAKSLLKKRPSSLWLYNVYALIERRSGNLEAANRVWETTLSMSQNSKTFTEEEKVDAVLLWHTCIWEMLEAGSLDYVSYLFSSMPQSSPSLKAPVDSKQYIFNPTSLLKTQSLLSDNQEASLAAGKANTFVACTDCLAILTYLSNSRDLNKALQPYSNGFNRLATLPAKFESFRSISIELLHQARARLLYYHARTSSIYKPSQIRALLADSISLFPHNTIFLSLFAWNESRFRIEERVRDTIMDITTKAHNRADQIFTTQVPITSHLFSIFTELNRPVYAGSTPHSVRAAFEKAIGDKDPMTSTHHNTLSTARSNLTLWKLYILFELSQHDINRAKDVFYRGMRACPWSKELIMLAFSHLRADIVRELHPSASRKGDGMNFYELRSVYNVLIEKELRVHVDIEDELDELLAEMQQKTAALGLPIAMPEDADSEDEQMQL</sequence>
<dbReference type="GO" id="GO:0071013">
    <property type="term" value="C:catalytic step 2 spliceosome"/>
    <property type="evidence" value="ECO:0007669"/>
    <property type="project" value="TreeGrafter"/>
</dbReference>
<feature type="compositionally biased region" description="Acidic residues" evidence="5">
    <location>
        <begin position="256"/>
        <end position="267"/>
    </location>
</feature>
<dbReference type="EMBL" id="JNOM01000077">
    <property type="protein sequence ID" value="KNG87560.1"/>
    <property type="molecule type" value="Genomic_DNA"/>
</dbReference>
<feature type="compositionally biased region" description="Basic and acidic residues" evidence="5">
    <location>
        <begin position="80"/>
        <end position="90"/>
    </location>
</feature>
<dbReference type="InterPro" id="IPR013633">
    <property type="entry name" value="NRDE-2"/>
</dbReference>
<keyword evidence="3" id="KW-0539">Nucleus</keyword>
<evidence type="ECO:0000256" key="1">
    <source>
        <dbReference type="ARBA" id="ARBA00004123"/>
    </source>
</evidence>
<dbReference type="InterPro" id="IPR011990">
    <property type="entry name" value="TPR-like_helical_dom_sf"/>
</dbReference>
<evidence type="ECO:0000256" key="2">
    <source>
        <dbReference type="ARBA" id="ARBA00009265"/>
    </source>
</evidence>
<reference evidence="6 7" key="1">
    <citation type="submission" date="2014-06" db="EMBL/GenBank/DDBJ databases">
        <title>The Genome of the Aflatoxigenic Filamentous Fungus Aspergillus nomius.</title>
        <authorList>
            <person name="Moore M.G."/>
            <person name="Shannon B.M."/>
            <person name="Brian M.M."/>
        </authorList>
    </citation>
    <scope>NUCLEOTIDE SEQUENCE [LARGE SCALE GENOMIC DNA]</scope>
    <source>
        <strain evidence="6 7">NRRL 13137</strain>
    </source>
</reference>
<feature type="region of interest" description="Disordered" evidence="5">
    <location>
        <begin position="1"/>
        <end position="90"/>
    </location>
</feature>
<name>A0A0L1J7B6_ASPN3</name>
<accession>A0A0L1J7B6</accession>
<feature type="coiled-coil region" evidence="4">
    <location>
        <begin position="1110"/>
        <end position="1137"/>
    </location>
</feature>
<feature type="compositionally biased region" description="Basic and acidic residues" evidence="5">
    <location>
        <begin position="28"/>
        <end position="45"/>
    </location>
</feature>
<dbReference type="Proteomes" id="UP000037505">
    <property type="component" value="Unassembled WGS sequence"/>
</dbReference>
<feature type="compositionally biased region" description="Basic residues" evidence="5">
    <location>
        <begin position="46"/>
        <end position="79"/>
    </location>
</feature>
<evidence type="ECO:0000256" key="4">
    <source>
        <dbReference type="SAM" id="Coils"/>
    </source>
</evidence>
<dbReference type="Pfam" id="PF08424">
    <property type="entry name" value="NRDE-2"/>
    <property type="match status" value="1"/>
</dbReference>
<gene>
    <name evidence="6" type="ORF">ANOM_004067</name>
</gene>
<dbReference type="SUPFAM" id="SSF48452">
    <property type="entry name" value="TPR-like"/>
    <property type="match status" value="1"/>
</dbReference>
<evidence type="ECO:0008006" key="8">
    <source>
        <dbReference type="Google" id="ProtNLM"/>
    </source>
</evidence>
<comment type="caution">
    <text evidence="6">The sequence shown here is derived from an EMBL/GenBank/DDBJ whole genome shotgun (WGS) entry which is preliminary data.</text>
</comment>